<protein>
    <recommendedName>
        <fullName evidence="3">LXG domain-containing protein</fullName>
    </recommendedName>
</protein>
<evidence type="ECO:0008006" key="3">
    <source>
        <dbReference type="Google" id="ProtNLM"/>
    </source>
</evidence>
<dbReference type="Proteomes" id="UP000050911">
    <property type="component" value="Unassembled WGS sequence"/>
</dbReference>
<organism evidence="1 2">
    <name type="scientific">Secundilactobacillus kimchicus JCM 15530</name>
    <dbReference type="NCBI Taxonomy" id="1302272"/>
    <lineage>
        <taxon>Bacteria</taxon>
        <taxon>Bacillati</taxon>
        <taxon>Bacillota</taxon>
        <taxon>Bacilli</taxon>
        <taxon>Lactobacillales</taxon>
        <taxon>Lactobacillaceae</taxon>
        <taxon>Secundilactobacillus</taxon>
    </lineage>
</organism>
<accession>A0A0R1HN89</accession>
<sequence>MKQNDMNHYLPKLTEVIQKTEDTGGEMNTDFEKLRTAIDNDSVAALGQATLTEIKTTFQRGTDVYLSNLNELQQAPVPVRLLGRHKQLVAAYRNYQQACQAMVDAIDADGVSVNVDVFNESEREQENMMTKVTSTTQRIMATVM</sequence>
<name>A0A0R1HN89_9LACO</name>
<dbReference type="EMBL" id="AZCX01000004">
    <property type="protein sequence ID" value="KRK47996.1"/>
    <property type="molecule type" value="Genomic_DNA"/>
</dbReference>
<evidence type="ECO:0000313" key="1">
    <source>
        <dbReference type="EMBL" id="KRK47996.1"/>
    </source>
</evidence>
<dbReference type="RefSeq" id="WP_056942396.1">
    <property type="nucleotide sequence ID" value="NZ_AZCX01000004.1"/>
</dbReference>
<dbReference type="OrthoDB" id="2146076at2"/>
<dbReference type="STRING" id="1302272.FC96_GL001724"/>
<gene>
    <name evidence="1" type="ORF">FC96_GL001724</name>
</gene>
<dbReference type="AlphaFoldDB" id="A0A0R1HN89"/>
<proteinExistence type="predicted"/>
<keyword evidence="2" id="KW-1185">Reference proteome</keyword>
<evidence type="ECO:0000313" key="2">
    <source>
        <dbReference type="Proteomes" id="UP000050911"/>
    </source>
</evidence>
<reference evidence="1 2" key="1">
    <citation type="journal article" date="2015" name="Genome Announc.">
        <title>Expanding the biotechnology potential of lactobacilli through comparative genomics of 213 strains and associated genera.</title>
        <authorList>
            <person name="Sun Z."/>
            <person name="Harris H.M."/>
            <person name="McCann A."/>
            <person name="Guo C."/>
            <person name="Argimon S."/>
            <person name="Zhang W."/>
            <person name="Yang X."/>
            <person name="Jeffery I.B."/>
            <person name="Cooney J.C."/>
            <person name="Kagawa T.F."/>
            <person name="Liu W."/>
            <person name="Song Y."/>
            <person name="Salvetti E."/>
            <person name="Wrobel A."/>
            <person name="Rasinkangas P."/>
            <person name="Parkhill J."/>
            <person name="Rea M.C."/>
            <person name="O'Sullivan O."/>
            <person name="Ritari J."/>
            <person name="Douillard F.P."/>
            <person name="Paul Ross R."/>
            <person name="Yang R."/>
            <person name="Briner A.E."/>
            <person name="Felis G.E."/>
            <person name="de Vos W.M."/>
            <person name="Barrangou R."/>
            <person name="Klaenhammer T.R."/>
            <person name="Caufield P.W."/>
            <person name="Cui Y."/>
            <person name="Zhang H."/>
            <person name="O'Toole P.W."/>
        </authorList>
    </citation>
    <scope>NUCLEOTIDE SEQUENCE [LARGE SCALE GENOMIC DNA]</scope>
    <source>
        <strain evidence="1 2">JCM 15530</strain>
    </source>
</reference>
<dbReference type="PATRIC" id="fig|1302272.5.peg.1750"/>
<comment type="caution">
    <text evidence="1">The sequence shown here is derived from an EMBL/GenBank/DDBJ whole genome shotgun (WGS) entry which is preliminary data.</text>
</comment>